<protein>
    <submittedName>
        <fullName evidence="4">Acetyltransferase, GNAT family protein</fullName>
    </submittedName>
</protein>
<evidence type="ECO:0000313" key="4">
    <source>
        <dbReference type="EMBL" id="OHT10222.1"/>
    </source>
</evidence>
<dbReference type="InterPro" id="IPR016181">
    <property type="entry name" value="Acyl_CoA_acyltransferase"/>
</dbReference>
<dbReference type="OrthoDB" id="10039976at2759"/>
<dbReference type="AlphaFoldDB" id="A0A1J4KKK0"/>
<dbReference type="SUPFAM" id="SSF55729">
    <property type="entry name" value="Acyl-CoA N-acyltransferases (Nat)"/>
    <property type="match status" value="1"/>
</dbReference>
<evidence type="ECO:0000256" key="2">
    <source>
        <dbReference type="ARBA" id="ARBA00023315"/>
    </source>
</evidence>
<evidence type="ECO:0000259" key="3">
    <source>
        <dbReference type="PROSITE" id="PS51186"/>
    </source>
</evidence>
<dbReference type="Pfam" id="PF13508">
    <property type="entry name" value="Acetyltransf_7"/>
    <property type="match status" value="1"/>
</dbReference>
<evidence type="ECO:0000256" key="1">
    <source>
        <dbReference type="ARBA" id="ARBA00022679"/>
    </source>
</evidence>
<keyword evidence="5" id="KW-1185">Reference proteome</keyword>
<organism evidence="4 5">
    <name type="scientific">Tritrichomonas foetus</name>
    <dbReference type="NCBI Taxonomy" id="1144522"/>
    <lineage>
        <taxon>Eukaryota</taxon>
        <taxon>Metamonada</taxon>
        <taxon>Parabasalia</taxon>
        <taxon>Tritrichomonadida</taxon>
        <taxon>Tritrichomonadidae</taxon>
        <taxon>Tritrichomonas</taxon>
    </lineage>
</organism>
<name>A0A1J4KKK0_9EUKA</name>
<evidence type="ECO:0000313" key="5">
    <source>
        <dbReference type="Proteomes" id="UP000179807"/>
    </source>
</evidence>
<dbReference type="Gene3D" id="3.40.630.30">
    <property type="match status" value="1"/>
</dbReference>
<dbReference type="PANTHER" id="PTHR10545">
    <property type="entry name" value="DIAMINE N-ACETYLTRANSFERASE"/>
    <property type="match status" value="1"/>
</dbReference>
<dbReference type="PROSITE" id="PS51186">
    <property type="entry name" value="GNAT"/>
    <property type="match status" value="1"/>
</dbReference>
<feature type="domain" description="N-acetyltransferase" evidence="3">
    <location>
        <begin position="17"/>
        <end position="163"/>
    </location>
</feature>
<dbReference type="InterPro" id="IPR051016">
    <property type="entry name" value="Diverse_Substrate_AcTransf"/>
</dbReference>
<dbReference type="GO" id="GO:0008080">
    <property type="term" value="F:N-acetyltransferase activity"/>
    <property type="evidence" value="ECO:0007669"/>
    <property type="project" value="TreeGrafter"/>
</dbReference>
<dbReference type="CDD" id="cd04301">
    <property type="entry name" value="NAT_SF"/>
    <property type="match status" value="1"/>
</dbReference>
<proteinExistence type="predicted"/>
<dbReference type="PANTHER" id="PTHR10545:SF29">
    <property type="entry name" value="GH14572P-RELATED"/>
    <property type="match status" value="1"/>
</dbReference>
<sequence>MIRHLSIRFAKKDDCNFVTHAVKQLIQMGENLEELPEVENMDKCFEELISDPKHSAIFVAEDGGKKLGAAIVTFQNALHFGGKYAYLQELVIDPAARGLGVGSKMLKKIEQHAKENGMIALDLTQPPPTSQGDAERSKFYQKNGYEMGGVSRAKVFKKWFHGK</sequence>
<reference evidence="4" key="1">
    <citation type="submission" date="2016-10" db="EMBL/GenBank/DDBJ databases">
        <authorList>
            <person name="Benchimol M."/>
            <person name="Almeida L.G."/>
            <person name="Vasconcelos A.T."/>
            <person name="Perreira-Neves A."/>
            <person name="Rosa I.A."/>
            <person name="Tasca T."/>
            <person name="Bogo M.R."/>
            <person name="de Souza W."/>
        </authorList>
    </citation>
    <scope>NUCLEOTIDE SEQUENCE [LARGE SCALE GENOMIC DNA]</scope>
    <source>
        <strain evidence="4">K</strain>
    </source>
</reference>
<dbReference type="GeneID" id="94836149"/>
<keyword evidence="1" id="KW-0808">Transferase</keyword>
<dbReference type="InterPro" id="IPR000182">
    <property type="entry name" value="GNAT_dom"/>
</dbReference>
<dbReference type="RefSeq" id="XP_068363358.1">
    <property type="nucleotide sequence ID" value="XM_068501445.1"/>
</dbReference>
<dbReference type="EMBL" id="MLAK01000617">
    <property type="protein sequence ID" value="OHT10222.1"/>
    <property type="molecule type" value="Genomic_DNA"/>
</dbReference>
<keyword evidence="2" id="KW-0012">Acyltransferase</keyword>
<comment type="caution">
    <text evidence="4">The sequence shown here is derived from an EMBL/GenBank/DDBJ whole genome shotgun (WGS) entry which is preliminary data.</text>
</comment>
<accession>A0A1J4KKK0</accession>
<dbReference type="VEuPathDB" id="TrichDB:TRFO_20514"/>
<gene>
    <name evidence="4" type="ORF">TRFO_20514</name>
</gene>
<dbReference type="Proteomes" id="UP000179807">
    <property type="component" value="Unassembled WGS sequence"/>
</dbReference>